<protein>
    <recommendedName>
        <fullName evidence="3">DUF2922 domain-containing protein</fullName>
    </recommendedName>
</protein>
<evidence type="ECO:0000313" key="2">
    <source>
        <dbReference type="Proteomes" id="UP000245866"/>
    </source>
</evidence>
<evidence type="ECO:0008006" key="3">
    <source>
        <dbReference type="Google" id="ProtNLM"/>
    </source>
</evidence>
<reference evidence="1 2" key="1">
    <citation type="journal article" date="2018" name="Front. Microbiol.">
        <title>Comparative Genomics of the Herbivore Gut Symbiont Lactobacillus reuteri Reveals Genetic Diversity and Lifestyle Adaptation.</title>
        <authorList>
            <person name="Zhao J."/>
        </authorList>
    </citation>
    <scope>NUCLEOTIDE SEQUENCE [LARGE SCALE GENOMIC DNA]</scope>
    <source>
        <strain evidence="1 2">LR12</strain>
    </source>
</reference>
<accession>A0A317GFS8</accession>
<evidence type="ECO:0000313" key="1">
    <source>
        <dbReference type="EMBL" id="PWT45445.1"/>
    </source>
</evidence>
<sequence>MKRFEVGLSNGSVLTLERIDGKETTIDDFMKAIQDAISNDYIYLKYSDEALIKIDAITYVLELPNEEEVHDELKH</sequence>
<comment type="caution">
    <text evidence="1">The sequence shown here is derived from an EMBL/GenBank/DDBJ whole genome shotgun (WGS) entry which is preliminary data.</text>
</comment>
<dbReference type="RefSeq" id="WP_134908013.1">
    <property type="nucleotide sequence ID" value="NZ_JAJAOX010000095.1"/>
</dbReference>
<dbReference type="AlphaFoldDB" id="A0A317GFS8"/>
<name>A0A317GFS8_LIMRT</name>
<dbReference type="EMBL" id="QGHS01000184">
    <property type="protein sequence ID" value="PWT45445.1"/>
    <property type="molecule type" value="Genomic_DNA"/>
</dbReference>
<proteinExistence type="predicted"/>
<gene>
    <name evidence="1" type="ORF">DKZ23_09695</name>
</gene>
<organism evidence="1 2">
    <name type="scientific">Limosilactobacillus reuteri</name>
    <name type="common">Lactobacillus reuteri</name>
    <dbReference type="NCBI Taxonomy" id="1598"/>
    <lineage>
        <taxon>Bacteria</taxon>
        <taxon>Bacillati</taxon>
        <taxon>Bacillota</taxon>
        <taxon>Bacilli</taxon>
        <taxon>Lactobacillales</taxon>
        <taxon>Lactobacillaceae</taxon>
        <taxon>Limosilactobacillus</taxon>
    </lineage>
</organism>
<dbReference type="Proteomes" id="UP000245866">
    <property type="component" value="Unassembled WGS sequence"/>
</dbReference>